<dbReference type="InterPro" id="IPR005940">
    <property type="entry name" value="Anthranilate_Pribosyl_Tfrase"/>
</dbReference>
<keyword evidence="3" id="KW-0822">Tryptophan biosynthesis</keyword>
<organism evidence="6 7">
    <name type="scientific">Thermostaphylospora chromogena</name>
    <dbReference type="NCBI Taxonomy" id="35622"/>
    <lineage>
        <taxon>Bacteria</taxon>
        <taxon>Bacillati</taxon>
        <taxon>Actinomycetota</taxon>
        <taxon>Actinomycetes</taxon>
        <taxon>Streptosporangiales</taxon>
        <taxon>Thermomonosporaceae</taxon>
        <taxon>Thermostaphylospora</taxon>
    </lineage>
</organism>
<evidence type="ECO:0000256" key="2">
    <source>
        <dbReference type="ARBA" id="ARBA00022679"/>
    </source>
</evidence>
<dbReference type="PANTHER" id="PTHR43285">
    <property type="entry name" value="ANTHRANILATE PHOSPHORIBOSYLTRANSFERASE"/>
    <property type="match status" value="1"/>
</dbReference>
<keyword evidence="7" id="KW-1185">Reference proteome</keyword>
<gene>
    <name evidence="6" type="ORF">SAMN04489764_4221</name>
</gene>
<sequence>MHEAITALLDHGDGPGPDGWRSLWDRLEDGALDRAEVAVLLTALAVRLPDGRTLRDLVASLRERAPAVTGSWPGSVNIVGSGGGPGTFNISTAAAFVAAAMGVPVVKTGSRAYTSVAGSVDLLDRLGIGLTTSPAHTEDALERFGIAFAGQYVYPPVLTRLARSILPLSVRPFGRFFNTVGPFLPALPVTAQVTGVSRRVPLAGLRELARAVTDRTIWLCANDLGADELIGFADNTIYPNDGHEPIRLPSGTLTTGGTLDDLRPATDPGSLTAHFLDVVSGAGNETATQTVCLNAAALAVAGGHLLDWHEAMDAALDAVHSGAARALLDRVRAQRTGRTRSPAVAHG</sequence>
<dbReference type="OrthoDB" id="5145355at2"/>
<keyword evidence="1 6" id="KW-0328">Glycosyltransferase</keyword>
<dbReference type="Proteomes" id="UP000217103">
    <property type="component" value="Unassembled WGS sequence"/>
</dbReference>
<dbReference type="STRING" id="35622.SAMN04489764_4221"/>
<keyword evidence="2 6" id="KW-0808">Transferase</keyword>
<keyword evidence="3" id="KW-0028">Amino-acid biosynthesis</keyword>
<protein>
    <submittedName>
        <fullName evidence="6">Anthranilate phosphoribosyltransferase</fullName>
    </submittedName>
</protein>
<accession>A0A1H1HAQ8</accession>
<feature type="domain" description="Glycosyl transferase family 3" evidence="5">
    <location>
        <begin position="76"/>
        <end position="324"/>
    </location>
</feature>
<dbReference type="InterPro" id="IPR000312">
    <property type="entry name" value="Glycosyl_Trfase_fam3"/>
</dbReference>
<dbReference type="GO" id="GO:0000162">
    <property type="term" value="P:L-tryptophan biosynthetic process"/>
    <property type="evidence" value="ECO:0007669"/>
    <property type="project" value="UniProtKB-KW"/>
</dbReference>
<dbReference type="InterPro" id="IPR035902">
    <property type="entry name" value="Nuc_phospho_transferase"/>
</dbReference>
<evidence type="ECO:0000313" key="6">
    <source>
        <dbReference type="EMBL" id="SDR22461.1"/>
    </source>
</evidence>
<evidence type="ECO:0000313" key="7">
    <source>
        <dbReference type="Proteomes" id="UP000217103"/>
    </source>
</evidence>
<evidence type="ECO:0000256" key="1">
    <source>
        <dbReference type="ARBA" id="ARBA00022676"/>
    </source>
</evidence>
<dbReference type="AlphaFoldDB" id="A0A1H1HAQ8"/>
<dbReference type="RefSeq" id="WP_093261278.1">
    <property type="nucleotide sequence ID" value="NZ_FNKK01000002.1"/>
</dbReference>
<proteinExistence type="predicted"/>
<reference evidence="6 7" key="1">
    <citation type="submission" date="2016-10" db="EMBL/GenBank/DDBJ databases">
        <authorList>
            <person name="de Groot N.N."/>
        </authorList>
    </citation>
    <scope>NUCLEOTIDE SEQUENCE [LARGE SCALE GENOMIC DNA]</scope>
    <source>
        <strain evidence="6 7">DSM 43794</strain>
    </source>
</reference>
<keyword evidence="4" id="KW-0057">Aromatic amino acid biosynthesis</keyword>
<dbReference type="GO" id="GO:0005829">
    <property type="term" value="C:cytosol"/>
    <property type="evidence" value="ECO:0007669"/>
    <property type="project" value="TreeGrafter"/>
</dbReference>
<dbReference type="Gene3D" id="3.40.1030.10">
    <property type="entry name" value="Nucleoside phosphorylase/phosphoribosyltransferase catalytic domain"/>
    <property type="match status" value="1"/>
</dbReference>
<dbReference type="PANTHER" id="PTHR43285:SF2">
    <property type="entry name" value="ANTHRANILATE PHOSPHORIBOSYLTRANSFERASE"/>
    <property type="match status" value="1"/>
</dbReference>
<evidence type="ECO:0000259" key="5">
    <source>
        <dbReference type="Pfam" id="PF00591"/>
    </source>
</evidence>
<evidence type="ECO:0000256" key="4">
    <source>
        <dbReference type="ARBA" id="ARBA00023141"/>
    </source>
</evidence>
<name>A0A1H1HAQ8_9ACTN</name>
<dbReference type="SUPFAM" id="SSF52418">
    <property type="entry name" value="Nucleoside phosphorylase/phosphoribosyltransferase catalytic domain"/>
    <property type="match status" value="1"/>
</dbReference>
<evidence type="ECO:0000256" key="3">
    <source>
        <dbReference type="ARBA" id="ARBA00022822"/>
    </source>
</evidence>
<dbReference type="Pfam" id="PF00591">
    <property type="entry name" value="Glycos_transf_3"/>
    <property type="match status" value="1"/>
</dbReference>
<dbReference type="GO" id="GO:0004048">
    <property type="term" value="F:anthranilate phosphoribosyltransferase activity"/>
    <property type="evidence" value="ECO:0007669"/>
    <property type="project" value="InterPro"/>
</dbReference>
<dbReference type="EMBL" id="FNKK01000002">
    <property type="protein sequence ID" value="SDR22461.1"/>
    <property type="molecule type" value="Genomic_DNA"/>
</dbReference>